<dbReference type="RefSeq" id="WP_135391023.1">
    <property type="nucleotide sequence ID" value="NZ_CP168413.1"/>
</dbReference>
<sequence>MKKVLLWILGIALAGIVIIGGVAAYKIHNTTSKIYSNNEQISKTSDQKTSAKKPVAYLLLGTDTGALGRDYKGRTDTMMVMIINPSTKSSTMLSLQRDTLISLNGQNAKLNAAYAYGSADSAMTEVEQLLDIKLDGYLLVNMKGMKQLVNAVGGVTVTSPLTFNYEGYSFVEGQSYHVDGTEALAFSRMRYDDPRGDYGRQERQQLVIKAVMDKLQANPTTVMSDKFLGAVADNVRTDVSLTSLKNLAQNYREAGTNIKSDQMVGTGTMIDGVSYQIMDNSEISRVHNVIENALKTK</sequence>
<keyword evidence="5" id="KW-1185">Reference proteome</keyword>
<evidence type="ECO:0000313" key="3">
    <source>
        <dbReference type="EMBL" id="MBJ7632526.1"/>
    </source>
</evidence>
<evidence type="ECO:0000313" key="4">
    <source>
        <dbReference type="EMBL" id="MBJ7638662.1"/>
    </source>
</evidence>
<dbReference type="PANTHER" id="PTHR33392">
    <property type="entry name" value="POLYISOPRENYL-TEICHOIC ACID--PEPTIDOGLYCAN TEICHOIC ACID TRANSFERASE TAGU"/>
    <property type="match status" value="1"/>
</dbReference>
<reference evidence="4" key="1">
    <citation type="submission" date="2020-02" db="EMBL/GenBank/DDBJ databases">
        <authorList>
            <person name="Fontana A."/>
            <person name="Patrone V."/>
            <person name="Morelli L."/>
        </authorList>
    </citation>
    <scope>NUCLEOTIDE SEQUENCE</scope>
    <source>
        <strain evidence="3">CCUG 30943</strain>
        <strain evidence="4">CCUG 43002</strain>
    </source>
</reference>
<evidence type="ECO:0000313" key="5">
    <source>
        <dbReference type="Proteomes" id="UP000728106"/>
    </source>
</evidence>
<evidence type="ECO:0000256" key="1">
    <source>
        <dbReference type="ARBA" id="ARBA00006068"/>
    </source>
</evidence>
<dbReference type="NCBIfam" id="TIGR00350">
    <property type="entry name" value="lytR_cpsA_psr"/>
    <property type="match status" value="1"/>
</dbReference>
<dbReference type="AlphaFoldDB" id="A0A4Z0RP26"/>
<comment type="caution">
    <text evidence="4">The sequence shown here is derived from an EMBL/GenBank/DDBJ whole genome shotgun (WGS) entry which is preliminary data.</text>
</comment>
<dbReference type="Proteomes" id="UP000808038">
    <property type="component" value="Unassembled WGS sequence"/>
</dbReference>
<dbReference type="PANTHER" id="PTHR33392:SF6">
    <property type="entry name" value="POLYISOPRENYL-TEICHOIC ACID--PEPTIDOGLYCAN TEICHOIC ACID TRANSFERASE TAGU"/>
    <property type="match status" value="1"/>
</dbReference>
<dbReference type="EMBL" id="JAAOCX010000005">
    <property type="protein sequence ID" value="MBJ7632526.1"/>
    <property type="molecule type" value="Genomic_DNA"/>
</dbReference>
<proteinExistence type="inferred from homology"/>
<name>A0A4Z0RP26_WEICO</name>
<accession>A0A4Z0RP26</accession>
<protein>
    <submittedName>
        <fullName evidence="4">LytR family transcriptional regulator</fullName>
    </submittedName>
</protein>
<dbReference type="Proteomes" id="UP000728106">
    <property type="component" value="Unassembled WGS sequence"/>
</dbReference>
<dbReference type="Gene3D" id="3.40.630.190">
    <property type="entry name" value="LCP protein"/>
    <property type="match status" value="1"/>
</dbReference>
<feature type="domain" description="Cell envelope-related transcriptional attenuator" evidence="2">
    <location>
        <begin position="74"/>
        <end position="216"/>
    </location>
</feature>
<gene>
    <name evidence="4" type="ORF">HAU20_04570</name>
    <name evidence="3" type="ORF">HAU43_05420</name>
</gene>
<organism evidence="4 5">
    <name type="scientific">Weissella confusa</name>
    <name type="common">Lactobacillus confusus</name>
    <dbReference type="NCBI Taxonomy" id="1583"/>
    <lineage>
        <taxon>Bacteria</taxon>
        <taxon>Bacillati</taxon>
        <taxon>Bacillota</taxon>
        <taxon>Bacilli</taxon>
        <taxon>Lactobacillales</taxon>
        <taxon>Lactobacillaceae</taxon>
        <taxon>Weissella</taxon>
    </lineage>
</organism>
<dbReference type="EMBL" id="JAAOCP010000004">
    <property type="protein sequence ID" value="MBJ7638662.1"/>
    <property type="molecule type" value="Genomic_DNA"/>
</dbReference>
<dbReference type="InterPro" id="IPR004474">
    <property type="entry name" value="LytR_CpsA_psr"/>
</dbReference>
<evidence type="ECO:0000259" key="2">
    <source>
        <dbReference type="Pfam" id="PF03816"/>
    </source>
</evidence>
<dbReference type="Pfam" id="PF03816">
    <property type="entry name" value="LytR_cpsA_psr"/>
    <property type="match status" value="1"/>
</dbReference>
<dbReference type="InterPro" id="IPR050922">
    <property type="entry name" value="LytR/CpsA/Psr_CW_biosynth"/>
</dbReference>
<reference evidence="4 5" key="2">
    <citation type="journal article" date="2021" name="Int. J. Food Microbiol.">
        <title>Safety demonstration of a microbial species for use in the food chain: Weissella confusa.</title>
        <authorList>
            <person name="Bourdichon F."/>
            <person name="Patrone V."/>
            <person name="Fontana A."/>
            <person name="Milani G."/>
            <person name="Morelli L."/>
        </authorList>
    </citation>
    <scope>NUCLEOTIDE SEQUENCE [LARGE SCALE GENOMIC DNA]</scope>
    <source>
        <strain evidence="3">CCUG 30943</strain>
        <strain evidence="4 5">CCUG 43002</strain>
    </source>
</reference>
<comment type="similarity">
    <text evidence="1">Belongs to the LytR/CpsA/Psr (LCP) family.</text>
</comment>